<reference evidence="1" key="2">
    <citation type="journal article" date="2024" name="Plant">
        <title>Genomic evolution and insights into agronomic trait innovations of Sesamum species.</title>
        <authorList>
            <person name="Miao H."/>
            <person name="Wang L."/>
            <person name="Qu L."/>
            <person name="Liu H."/>
            <person name="Sun Y."/>
            <person name="Le M."/>
            <person name="Wang Q."/>
            <person name="Wei S."/>
            <person name="Zheng Y."/>
            <person name="Lin W."/>
            <person name="Duan Y."/>
            <person name="Cao H."/>
            <person name="Xiong S."/>
            <person name="Wang X."/>
            <person name="Wei L."/>
            <person name="Li C."/>
            <person name="Ma Q."/>
            <person name="Ju M."/>
            <person name="Zhao R."/>
            <person name="Li G."/>
            <person name="Mu C."/>
            <person name="Tian Q."/>
            <person name="Mei H."/>
            <person name="Zhang T."/>
            <person name="Gao T."/>
            <person name="Zhang H."/>
        </authorList>
    </citation>
    <scope>NUCLEOTIDE SEQUENCE</scope>
    <source>
        <strain evidence="1">KEN1</strain>
    </source>
</reference>
<reference evidence="1" key="1">
    <citation type="submission" date="2020-06" db="EMBL/GenBank/DDBJ databases">
        <authorList>
            <person name="Li T."/>
            <person name="Hu X."/>
            <person name="Zhang T."/>
            <person name="Song X."/>
            <person name="Zhang H."/>
            <person name="Dai N."/>
            <person name="Sheng W."/>
            <person name="Hou X."/>
            <person name="Wei L."/>
        </authorList>
    </citation>
    <scope>NUCLEOTIDE SEQUENCE</scope>
    <source>
        <strain evidence="1">KEN1</strain>
        <tissue evidence="1">Leaf</tissue>
    </source>
</reference>
<dbReference type="AlphaFoldDB" id="A0AAW2XX51"/>
<dbReference type="EMBL" id="JACGWN010000002">
    <property type="protein sequence ID" value="KAL0458704.1"/>
    <property type="molecule type" value="Genomic_DNA"/>
</dbReference>
<gene>
    <name evidence="1" type="ORF">Slati_0497600</name>
</gene>
<sequence>MPLVNLQHRHPHQFEEIWVVVKAHWPTRMEGLTPNYQVGRLHKWQKTIHPQAREESHPGCDEDRRCEWIVMYPNNPLENLSLLKGLFE</sequence>
<evidence type="ECO:0000313" key="1">
    <source>
        <dbReference type="EMBL" id="KAL0458704.1"/>
    </source>
</evidence>
<proteinExistence type="predicted"/>
<name>A0AAW2XX51_9LAMI</name>
<protein>
    <submittedName>
        <fullName evidence="1">Uncharacterized protein</fullName>
    </submittedName>
</protein>
<comment type="caution">
    <text evidence="1">The sequence shown here is derived from an EMBL/GenBank/DDBJ whole genome shotgun (WGS) entry which is preliminary data.</text>
</comment>
<organism evidence="1">
    <name type="scientific">Sesamum latifolium</name>
    <dbReference type="NCBI Taxonomy" id="2727402"/>
    <lineage>
        <taxon>Eukaryota</taxon>
        <taxon>Viridiplantae</taxon>
        <taxon>Streptophyta</taxon>
        <taxon>Embryophyta</taxon>
        <taxon>Tracheophyta</taxon>
        <taxon>Spermatophyta</taxon>
        <taxon>Magnoliopsida</taxon>
        <taxon>eudicotyledons</taxon>
        <taxon>Gunneridae</taxon>
        <taxon>Pentapetalae</taxon>
        <taxon>asterids</taxon>
        <taxon>lamiids</taxon>
        <taxon>Lamiales</taxon>
        <taxon>Pedaliaceae</taxon>
        <taxon>Sesamum</taxon>
    </lineage>
</organism>
<accession>A0AAW2XX51</accession>